<evidence type="ECO:0000313" key="2">
    <source>
        <dbReference type="Proteomes" id="UP000015106"/>
    </source>
</evidence>
<protein>
    <submittedName>
        <fullName evidence="1">Uncharacterized protein</fullName>
    </submittedName>
</protein>
<name>A0A8R7TFB4_TRIUA</name>
<proteinExistence type="predicted"/>
<reference evidence="1" key="2">
    <citation type="submission" date="2018-03" db="EMBL/GenBank/DDBJ databases">
        <title>The Triticum urartu genome reveals the dynamic nature of wheat genome evolution.</title>
        <authorList>
            <person name="Ling H."/>
            <person name="Ma B."/>
            <person name="Shi X."/>
            <person name="Liu H."/>
            <person name="Dong L."/>
            <person name="Sun H."/>
            <person name="Cao Y."/>
            <person name="Gao Q."/>
            <person name="Zheng S."/>
            <person name="Li Y."/>
            <person name="Yu Y."/>
            <person name="Du H."/>
            <person name="Qi M."/>
            <person name="Li Y."/>
            <person name="Yu H."/>
            <person name="Cui Y."/>
            <person name="Wang N."/>
            <person name="Chen C."/>
            <person name="Wu H."/>
            <person name="Zhao Y."/>
            <person name="Zhang J."/>
            <person name="Li Y."/>
            <person name="Zhou W."/>
            <person name="Zhang B."/>
            <person name="Hu W."/>
            <person name="Eijk M."/>
            <person name="Tang J."/>
            <person name="Witsenboer H."/>
            <person name="Zhao S."/>
            <person name="Li Z."/>
            <person name="Zhang A."/>
            <person name="Wang D."/>
            <person name="Liang C."/>
        </authorList>
    </citation>
    <scope>NUCLEOTIDE SEQUENCE [LARGE SCALE GENOMIC DNA]</scope>
    <source>
        <strain evidence="1">cv. G1812</strain>
    </source>
</reference>
<dbReference type="Gramene" id="TuG1812G0200002068.01.T01">
    <property type="protein sequence ID" value="TuG1812G0200002068.01.T01.cds436420"/>
    <property type="gene ID" value="TuG1812G0200002068.01"/>
</dbReference>
<reference evidence="1" key="3">
    <citation type="submission" date="2022-06" db="UniProtKB">
        <authorList>
            <consortium name="EnsemblPlants"/>
        </authorList>
    </citation>
    <scope>IDENTIFICATION</scope>
</reference>
<dbReference type="Proteomes" id="UP000015106">
    <property type="component" value="Chromosome 2"/>
</dbReference>
<accession>A0A8R7TFB4</accession>
<keyword evidence="2" id="KW-1185">Reference proteome</keyword>
<reference evidence="2" key="1">
    <citation type="journal article" date="2013" name="Nature">
        <title>Draft genome of the wheat A-genome progenitor Triticum urartu.</title>
        <authorList>
            <person name="Ling H.Q."/>
            <person name="Zhao S."/>
            <person name="Liu D."/>
            <person name="Wang J."/>
            <person name="Sun H."/>
            <person name="Zhang C."/>
            <person name="Fan H."/>
            <person name="Li D."/>
            <person name="Dong L."/>
            <person name="Tao Y."/>
            <person name="Gao C."/>
            <person name="Wu H."/>
            <person name="Li Y."/>
            <person name="Cui Y."/>
            <person name="Guo X."/>
            <person name="Zheng S."/>
            <person name="Wang B."/>
            <person name="Yu K."/>
            <person name="Liang Q."/>
            <person name="Yang W."/>
            <person name="Lou X."/>
            <person name="Chen J."/>
            <person name="Feng M."/>
            <person name="Jian J."/>
            <person name="Zhang X."/>
            <person name="Luo G."/>
            <person name="Jiang Y."/>
            <person name="Liu J."/>
            <person name="Wang Z."/>
            <person name="Sha Y."/>
            <person name="Zhang B."/>
            <person name="Wu H."/>
            <person name="Tang D."/>
            <person name="Shen Q."/>
            <person name="Xue P."/>
            <person name="Zou S."/>
            <person name="Wang X."/>
            <person name="Liu X."/>
            <person name="Wang F."/>
            <person name="Yang Y."/>
            <person name="An X."/>
            <person name="Dong Z."/>
            <person name="Zhang K."/>
            <person name="Zhang X."/>
            <person name="Luo M.C."/>
            <person name="Dvorak J."/>
            <person name="Tong Y."/>
            <person name="Wang J."/>
            <person name="Yang H."/>
            <person name="Li Z."/>
            <person name="Wang D."/>
            <person name="Zhang A."/>
            <person name="Wang J."/>
        </authorList>
    </citation>
    <scope>NUCLEOTIDE SEQUENCE</scope>
    <source>
        <strain evidence="2">cv. G1812</strain>
    </source>
</reference>
<evidence type="ECO:0000313" key="1">
    <source>
        <dbReference type="EnsemblPlants" id="TuG1812G0200002068.01.T01.cds436420"/>
    </source>
</evidence>
<dbReference type="AlphaFoldDB" id="A0A8R7TFB4"/>
<sequence length="84" mass="9303">MVPQQSRRRMENLFCNLDGEIPSDLYGVEPIGTEGAITSTDSVVCDLEENTGIGEDLSLLPNVLVIYSPRLESSERNQGVHPYH</sequence>
<organism evidence="1 2">
    <name type="scientific">Triticum urartu</name>
    <name type="common">Red wild einkorn</name>
    <name type="synonym">Crithodium urartu</name>
    <dbReference type="NCBI Taxonomy" id="4572"/>
    <lineage>
        <taxon>Eukaryota</taxon>
        <taxon>Viridiplantae</taxon>
        <taxon>Streptophyta</taxon>
        <taxon>Embryophyta</taxon>
        <taxon>Tracheophyta</taxon>
        <taxon>Spermatophyta</taxon>
        <taxon>Magnoliopsida</taxon>
        <taxon>Liliopsida</taxon>
        <taxon>Poales</taxon>
        <taxon>Poaceae</taxon>
        <taxon>BOP clade</taxon>
        <taxon>Pooideae</taxon>
        <taxon>Triticodae</taxon>
        <taxon>Triticeae</taxon>
        <taxon>Triticinae</taxon>
        <taxon>Triticum</taxon>
    </lineage>
</organism>
<dbReference type="EnsemblPlants" id="TuG1812G0200002068.01.T01">
    <property type="protein sequence ID" value="TuG1812G0200002068.01.T01.cds436420"/>
    <property type="gene ID" value="TuG1812G0200002068.01"/>
</dbReference>